<reference evidence="2 3" key="1">
    <citation type="submission" date="2022-12" db="EMBL/GenBank/DDBJ databases">
        <title>Dasania phycosphaerae sp. nov., isolated from particulate material of the south coast of Korea.</title>
        <authorList>
            <person name="Jiang Y."/>
        </authorList>
    </citation>
    <scope>NUCLEOTIDE SEQUENCE [LARGE SCALE GENOMIC DNA]</scope>
    <source>
        <strain evidence="2 3">GY-19</strain>
    </source>
</reference>
<evidence type="ECO:0000313" key="3">
    <source>
        <dbReference type="Proteomes" id="UP001069090"/>
    </source>
</evidence>
<keyword evidence="1" id="KW-0732">Signal</keyword>
<dbReference type="EMBL" id="JAPTGG010000009">
    <property type="protein sequence ID" value="MCZ0865993.1"/>
    <property type="molecule type" value="Genomic_DNA"/>
</dbReference>
<sequence>MLMAKYKTLIVMLLLLSLFGQAAASVNNSCLGFSYANAGQDQMATAMVDHSQHAAMMALITDEQNNTDNCCGCDCRFDGCGTMAVIDAAAQTLASTWPAAKPCYNNNKLSHSLVASLFRPPITS</sequence>
<dbReference type="AlphaFoldDB" id="A0A9J6RNV1"/>
<name>A0A9J6RNV1_9GAMM</name>
<evidence type="ECO:0000313" key="2">
    <source>
        <dbReference type="EMBL" id="MCZ0865993.1"/>
    </source>
</evidence>
<feature type="signal peptide" evidence="1">
    <location>
        <begin position="1"/>
        <end position="22"/>
    </location>
</feature>
<protein>
    <recommendedName>
        <fullName evidence="4">DUF2946 domain-containing protein</fullName>
    </recommendedName>
</protein>
<evidence type="ECO:0008006" key="4">
    <source>
        <dbReference type="Google" id="ProtNLM"/>
    </source>
</evidence>
<gene>
    <name evidence="2" type="ORF">O0V09_12335</name>
</gene>
<dbReference type="Proteomes" id="UP001069090">
    <property type="component" value="Unassembled WGS sequence"/>
</dbReference>
<feature type="chain" id="PRO_5039950384" description="DUF2946 domain-containing protein" evidence="1">
    <location>
        <begin position="23"/>
        <end position="124"/>
    </location>
</feature>
<dbReference type="RefSeq" id="WP_268905129.1">
    <property type="nucleotide sequence ID" value="NZ_JAPTGG010000009.1"/>
</dbReference>
<keyword evidence="3" id="KW-1185">Reference proteome</keyword>
<accession>A0A9J6RNV1</accession>
<organism evidence="2 3">
    <name type="scientific">Dasania phycosphaerae</name>
    <dbReference type="NCBI Taxonomy" id="2950436"/>
    <lineage>
        <taxon>Bacteria</taxon>
        <taxon>Pseudomonadati</taxon>
        <taxon>Pseudomonadota</taxon>
        <taxon>Gammaproteobacteria</taxon>
        <taxon>Cellvibrionales</taxon>
        <taxon>Spongiibacteraceae</taxon>
        <taxon>Dasania</taxon>
    </lineage>
</organism>
<proteinExistence type="predicted"/>
<comment type="caution">
    <text evidence="2">The sequence shown here is derived from an EMBL/GenBank/DDBJ whole genome shotgun (WGS) entry which is preliminary data.</text>
</comment>
<evidence type="ECO:0000256" key="1">
    <source>
        <dbReference type="SAM" id="SignalP"/>
    </source>
</evidence>